<proteinExistence type="inferred from homology"/>
<sequence>MPGRRKRRNCRSLEGGRNFKPSGVPSYSLERISLDLDEFEAVRLCDHEGKSQIEAARIMEISRGTVQRLLESGRWKITEILLHNHELVIPESPGDDAQ</sequence>
<dbReference type="PANTHER" id="PTHR37478">
    <property type="match status" value="1"/>
</dbReference>
<dbReference type="EMBL" id="CP006939">
    <property type="protein sequence ID" value="AHC15662.1"/>
    <property type="molecule type" value="Genomic_DNA"/>
</dbReference>
<comment type="similarity">
    <text evidence="1">Belongs to the UPF0251 family.</text>
</comment>
<dbReference type="InterPro" id="IPR036388">
    <property type="entry name" value="WH-like_DNA-bd_sf"/>
</dbReference>
<organism evidence="2 3">
    <name type="scientific">Salinispira pacifica</name>
    <dbReference type="NCBI Taxonomy" id="1307761"/>
    <lineage>
        <taxon>Bacteria</taxon>
        <taxon>Pseudomonadati</taxon>
        <taxon>Spirochaetota</taxon>
        <taxon>Spirochaetia</taxon>
        <taxon>Spirochaetales</taxon>
        <taxon>Spirochaetaceae</taxon>
        <taxon>Salinispira</taxon>
    </lineage>
</organism>
<protein>
    <submittedName>
        <fullName evidence="2">Uncharacterized protein</fullName>
    </submittedName>
</protein>
<dbReference type="SUPFAM" id="SSF88659">
    <property type="entry name" value="Sigma3 and sigma4 domains of RNA polymerase sigma factors"/>
    <property type="match status" value="1"/>
</dbReference>
<gene>
    <name evidence="2" type="ORF">L21SP2_2305</name>
</gene>
<accession>V5WIL0</accession>
<dbReference type="InterPro" id="IPR013324">
    <property type="entry name" value="RNA_pol_sigma_r3/r4-like"/>
</dbReference>
<evidence type="ECO:0000313" key="2">
    <source>
        <dbReference type="EMBL" id="AHC15662.1"/>
    </source>
</evidence>
<dbReference type="STRING" id="1307761.L21SP2_2305"/>
<dbReference type="AlphaFoldDB" id="V5WIL0"/>
<dbReference type="HOGENOM" id="CLU_094511_2_1_12"/>
<name>V5WIL0_9SPIO</name>
<dbReference type="Pfam" id="PF02001">
    <property type="entry name" value="DUF134"/>
    <property type="match status" value="1"/>
</dbReference>
<dbReference type="InterPro" id="IPR002852">
    <property type="entry name" value="UPF0251"/>
</dbReference>
<dbReference type="Proteomes" id="UP000018680">
    <property type="component" value="Chromosome"/>
</dbReference>
<evidence type="ECO:0000313" key="3">
    <source>
        <dbReference type="Proteomes" id="UP000018680"/>
    </source>
</evidence>
<dbReference type="Gene3D" id="1.10.10.10">
    <property type="entry name" value="Winged helix-like DNA-binding domain superfamily/Winged helix DNA-binding domain"/>
    <property type="match status" value="1"/>
</dbReference>
<dbReference type="RefSeq" id="WP_024268566.1">
    <property type="nucleotide sequence ID" value="NC_023035.1"/>
</dbReference>
<dbReference type="PANTHER" id="PTHR37478:SF2">
    <property type="entry name" value="UPF0251 PROTEIN TK0562"/>
    <property type="match status" value="1"/>
</dbReference>
<dbReference type="OrthoDB" id="280278at2"/>
<evidence type="ECO:0000256" key="1">
    <source>
        <dbReference type="ARBA" id="ARBA00009350"/>
    </source>
</evidence>
<reference evidence="2 3" key="1">
    <citation type="journal article" date="2015" name="Stand. Genomic Sci.">
        <title>Complete genome sequence and description of Salinispira pacifica gen. nov., sp. nov., a novel spirochaete isolated form a hypersaline microbial mat.</title>
        <authorList>
            <person name="Ben Hania W."/>
            <person name="Joseph M."/>
            <person name="Schumann P."/>
            <person name="Bunk B."/>
            <person name="Fiebig A."/>
            <person name="Sproer C."/>
            <person name="Klenk H.P."/>
            <person name="Fardeau M.L."/>
            <person name="Spring S."/>
        </authorList>
    </citation>
    <scope>NUCLEOTIDE SEQUENCE [LARGE SCALE GENOMIC DNA]</scope>
    <source>
        <strain evidence="2 3">L21-RPul-D2</strain>
    </source>
</reference>
<dbReference type="KEGG" id="slr:L21SP2_2305"/>
<dbReference type="eggNOG" id="COG1342">
    <property type="taxonomic scope" value="Bacteria"/>
</dbReference>
<keyword evidence="3" id="KW-1185">Reference proteome</keyword>